<feature type="region of interest" description="Disordered" evidence="1">
    <location>
        <begin position="44"/>
        <end position="91"/>
    </location>
</feature>
<feature type="compositionally biased region" description="Polar residues" evidence="1">
    <location>
        <begin position="190"/>
        <end position="202"/>
    </location>
</feature>
<evidence type="ECO:0000256" key="1">
    <source>
        <dbReference type="SAM" id="MobiDB-lite"/>
    </source>
</evidence>
<dbReference type="EMBL" id="JAUJFL010000006">
    <property type="protein sequence ID" value="KAK2600700.1"/>
    <property type="molecule type" value="Genomic_DNA"/>
</dbReference>
<protein>
    <submittedName>
        <fullName evidence="3">Uncharacterized protein</fullName>
    </submittedName>
</protein>
<evidence type="ECO:0000256" key="2">
    <source>
        <dbReference type="SAM" id="SignalP"/>
    </source>
</evidence>
<sequence length="236" mass="23543">MKLSLFTLTFVAGTALATWGSGGDEGGDDNCKDSGDKGGWKRLINGRTWGHGGGDKDCTTTTEGSGYETQPPKGEHTKSHHGGGSGGGGQMTYSTIYATSTQTITSCAPDITDCPGEQYTTVTVAVSTTLCPVTETSPIPVVTPPVATPPAQTTSVITPSLPPVVSSVKPTTSVVVPPAPVTTPATLSTRTTGRPSATVPVNGTTTATRPPVVTAGAASNGVSAGVALAALFAAVI</sequence>
<feature type="chain" id="PRO_5042042842" evidence="2">
    <location>
        <begin position="18"/>
        <end position="236"/>
    </location>
</feature>
<evidence type="ECO:0000313" key="4">
    <source>
        <dbReference type="Proteomes" id="UP001265746"/>
    </source>
</evidence>
<name>A0AAD9W0S0_PHOAM</name>
<reference evidence="3" key="1">
    <citation type="submission" date="2023-06" db="EMBL/GenBank/DDBJ databases">
        <authorList>
            <person name="Noh H."/>
        </authorList>
    </citation>
    <scope>NUCLEOTIDE SEQUENCE</scope>
    <source>
        <strain evidence="3">DUCC20226</strain>
    </source>
</reference>
<feature type="compositionally biased region" description="Polar residues" evidence="1">
    <location>
        <begin position="59"/>
        <end position="68"/>
    </location>
</feature>
<feature type="signal peptide" evidence="2">
    <location>
        <begin position="1"/>
        <end position="17"/>
    </location>
</feature>
<accession>A0AAD9W0S0</accession>
<evidence type="ECO:0000313" key="3">
    <source>
        <dbReference type="EMBL" id="KAK2600700.1"/>
    </source>
</evidence>
<feature type="region of interest" description="Disordered" evidence="1">
    <location>
        <begin position="185"/>
        <end position="205"/>
    </location>
</feature>
<gene>
    <name evidence="3" type="ORF">N8I77_010215</name>
</gene>
<comment type="caution">
    <text evidence="3">The sequence shown here is derived from an EMBL/GenBank/DDBJ whole genome shotgun (WGS) entry which is preliminary data.</text>
</comment>
<keyword evidence="4" id="KW-1185">Reference proteome</keyword>
<dbReference type="Proteomes" id="UP001265746">
    <property type="component" value="Unassembled WGS sequence"/>
</dbReference>
<proteinExistence type="predicted"/>
<organism evidence="3 4">
    <name type="scientific">Phomopsis amygdali</name>
    <name type="common">Fusicoccum amygdali</name>
    <dbReference type="NCBI Taxonomy" id="1214568"/>
    <lineage>
        <taxon>Eukaryota</taxon>
        <taxon>Fungi</taxon>
        <taxon>Dikarya</taxon>
        <taxon>Ascomycota</taxon>
        <taxon>Pezizomycotina</taxon>
        <taxon>Sordariomycetes</taxon>
        <taxon>Sordariomycetidae</taxon>
        <taxon>Diaporthales</taxon>
        <taxon>Diaporthaceae</taxon>
        <taxon>Diaporthe</taxon>
    </lineage>
</organism>
<dbReference type="AlphaFoldDB" id="A0AAD9W0S0"/>
<keyword evidence="2" id="KW-0732">Signal</keyword>